<dbReference type="Proteomes" id="UP001246690">
    <property type="component" value="Chromosome"/>
</dbReference>
<dbReference type="RefSeq" id="WP_309874578.1">
    <property type="nucleotide sequence ID" value="NZ_CP133838.1"/>
</dbReference>
<evidence type="ECO:0000313" key="2">
    <source>
        <dbReference type="EMBL" id="WMY72574.1"/>
    </source>
</evidence>
<evidence type="ECO:0000256" key="1">
    <source>
        <dbReference type="SAM" id="Phobius"/>
    </source>
</evidence>
<reference evidence="2 3" key="1">
    <citation type="submission" date="2023-09" db="EMBL/GenBank/DDBJ databases">
        <title>Buttiauxella selenatireducens sp. nov., isolated from the rhizosphere of Cardamine hupingshanesis.</title>
        <authorList>
            <person name="Zhang S."/>
            <person name="Xu Z."/>
            <person name="Wang H."/>
            <person name="Guo Y."/>
        </authorList>
    </citation>
    <scope>NUCLEOTIDE SEQUENCE [LARGE SCALE GENOMIC DNA]</scope>
    <source>
        <strain evidence="2 3">R73</strain>
    </source>
</reference>
<dbReference type="EMBL" id="CP133838">
    <property type="protein sequence ID" value="WMY72574.1"/>
    <property type="molecule type" value="Genomic_DNA"/>
</dbReference>
<gene>
    <name evidence="2" type="ORF">RHD99_13905</name>
</gene>
<accession>A0ABY9S4Z4</accession>
<organism evidence="2 3">
    <name type="scientific">Buttiauxella selenatireducens</name>
    <dbReference type="NCBI Taxonomy" id="3073902"/>
    <lineage>
        <taxon>Bacteria</taxon>
        <taxon>Pseudomonadati</taxon>
        <taxon>Pseudomonadota</taxon>
        <taxon>Gammaproteobacteria</taxon>
        <taxon>Enterobacterales</taxon>
        <taxon>Enterobacteriaceae</taxon>
        <taxon>Buttiauxella</taxon>
    </lineage>
</organism>
<proteinExistence type="predicted"/>
<feature type="transmembrane region" description="Helical" evidence="1">
    <location>
        <begin position="48"/>
        <end position="68"/>
    </location>
</feature>
<keyword evidence="1" id="KW-0472">Membrane</keyword>
<keyword evidence="3" id="KW-1185">Reference proteome</keyword>
<protein>
    <submittedName>
        <fullName evidence="2">Uncharacterized protein</fullName>
    </submittedName>
</protein>
<name>A0ABY9S4Z4_9ENTR</name>
<keyword evidence="1" id="KW-0812">Transmembrane</keyword>
<evidence type="ECO:0000313" key="3">
    <source>
        <dbReference type="Proteomes" id="UP001246690"/>
    </source>
</evidence>
<keyword evidence="1" id="KW-1133">Transmembrane helix</keyword>
<sequence length="83" mass="9038">MKKRTKIALTILFVILALLTLFISFMAVGMGVSGSGCGVECSETVANFQLSSCIFWFLGLLTAIWSCINPNAKKTDAAFREIK</sequence>